<dbReference type="InterPro" id="IPR029058">
    <property type="entry name" value="AB_hydrolase_fold"/>
</dbReference>
<dbReference type="SUPFAM" id="SSF53474">
    <property type="entry name" value="alpha/beta-Hydrolases"/>
    <property type="match status" value="1"/>
</dbReference>
<dbReference type="Proteomes" id="UP001055102">
    <property type="component" value="Unassembled WGS sequence"/>
</dbReference>
<dbReference type="Pfam" id="PF10503">
    <property type="entry name" value="Esterase_PHB"/>
    <property type="match status" value="1"/>
</dbReference>
<dbReference type="EMBL" id="BPQR01000081">
    <property type="protein sequence ID" value="GJE08524.1"/>
    <property type="molecule type" value="Genomic_DNA"/>
</dbReference>
<keyword evidence="1" id="KW-0732">Signal</keyword>
<dbReference type="InterPro" id="IPR010126">
    <property type="entry name" value="Esterase_phb"/>
</dbReference>
<comment type="caution">
    <text evidence="3">The sequence shown here is derived from an EMBL/GenBank/DDBJ whole genome shotgun (WGS) entry which is preliminary data.</text>
</comment>
<keyword evidence="4" id="KW-1185">Reference proteome</keyword>
<dbReference type="Gene3D" id="3.40.50.1820">
    <property type="entry name" value="alpha/beta hydrolase"/>
    <property type="match status" value="1"/>
</dbReference>
<dbReference type="PANTHER" id="PTHR43037:SF1">
    <property type="entry name" value="BLL1128 PROTEIN"/>
    <property type="match status" value="1"/>
</dbReference>
<proteinExistence type="predicted"/>
<evidence type="ECO:0008006" key="5">
    <source>
        <dbReference type="Google" id="ProtNLM"/>
    </source>
</evidence>
<reference evidence="3" key="1">
    <citation type="journal article" date="2021" name="Front. Microbiol.">
        <title>Comprehensive Comparative Genomics and Phenotyping of Methylobacterium Species.</title>
        <authorList>
            <person name="Alessa O."/>
            <person name="Ogura Y."/>
            <person name="Fujitani Y."/>
            <person name="Takami H."/>
            <person name="Hayashi T."/>
            <person name="Sahin N."/>
            <person name="Tani A."/>
        </authorList>
    </citation>
    <scope>NUCLEOTIDE SEQUENCE</scope>
    <source>
        <strain evidence="3">LMG 23639</strain>
    </source>
</reference>
<dbReference type="RefSeq" id="WP_238278294.1">
    <property type="nucleotide sequence ID" value="NZ_BPQR01000081.1"/>
</dbReference>
<dbReference type="PANTHER" id="PTHR43037">
    <property type="entry name" value="UNNAMED PRODUCT-RELATED"/>
    <property type="match status" value="1"/>
</dbReference>
<keyword evidence="2" id="KW-0378">Hydrolase</keyword>
<protein>
    <recommendedName>
        <fullName evidence="5">Esterase</fullName>
    </recommendedName>
</protein>
<evidence type="ECO:0000313" key="4">
    <source>
        <dbReference type="Proteomes" id="UP001055102"/>
    </source>
</evidence>
<name>A0ABQ4T138_9HYPH</name>
<evidence type="ECO:0000256" key="2">
    <source>
        <dbReference type="ARBA" id="ARBA00022801"/>
    </source>
</evidence>
<evidence type="ECO:0000256" key="1">
    <source>
        <dbReference type="ARBA" id="ARBA00022729"/>
    </source>
</evidence>
<reference evidence="3" key="2">
    <citation type="submission" date="2021-08" db="EMBL/GenBank/DDBJ databases">
        <authorList>
            <person name="Tani A."/>
            <person name="Ola A."/>
            <person name="Ogura Y."/>
            <person name="Katsura K."/>
            <person name="Hayashi T."/>
        </authorList>
    </citation>
    <scope>NUCLEOTIDE SEQUENCE</scope>
    <source>
        <strain evidence="3">LMG 23639</strain>
    </source>
</reference>
<dbReference type="InterPro" id="IPR050955">
    <property type="entry name" value="Plant_Biomass_Hydrol_Est"/>
</dbReference>
<accession>A0ABQ4T138</accession>
<dbReference type="NCBIfam" id="TIGR01840">
    <property type="entry name" value="esterase_phb"/>
    <property type="match status" value="1"/>
</dbReference>
<gene>
    <name evidence="3" type="ORF">AOPFMNJM_3863</name>
</gene>
<evidence type="ECO:0000313" key="3">
    <source>
        <dbReference type="EMBL" id="GJE08524.1"/>
    </source>
</evidence>
<organism evidence="3 4">
    <name type="scientific">Methylobacterium jeotgali</name>
    <dbReference type="NCBI Taxonomy" id="381630"/>
    <lineage>
        <taxon>Bacteria</taxon>
        <taxon>Pseudomonadati</taxon>
        <taxon>Pseudomonadota</taxon>
        <taxon>Alphaproteobacteria</taxon>
        <taxon>Hyphomicrobiales</taxon>
        <taxon>Methylobacteriaceae</taxon>
        <taxon>Methylobacterium</taxon>
    </lineage>
</organism>
<sequence length="381" mass="39091">MSDSDLRRGSTPLGDMAEVMRLTRAGRLDEATALIGRGLSQTGVSSGVPLRPEALRESLGGLLRDLPDALPSLSTLPGLSGLGRGMTPSVEPIAPASDLQARRFQGPAGARDYRLFVPSAPRMPAPLVVMLHGCTQTPDDFAAGTGMNALAEAQGVFVAYPAQSARANGQRCWNWFEPADQERGAGEPEIIAGITRALIGEFPIDPARVYIAGFSAGGAAAANVARAYPDLYAAVGIHSGLAAGCARDLPSALAAMRAGAPGEAMPTGLGAAAAVVVPTIVIHGEADAVVSPRNLDAVLAQAGAERLRASRETLSGGRAGRRTLYTDASGRVLAESVRIEGSGHAWSGGHAAGSYVDPDGPDASAMMLTFFARHRLGAGRA</sequence>